<sequence length="238" mass="26474">MSGLRRLRVRELHPNLLCILCGGYYVDATTIVECLHSFCKTCIVRYLESSKFCPICDVQVHKTKPLLSIRPDKTLQDIVYKLVPGLYPNEMCKRREFYSSHPETPPATPEDGGSDLGRCYTLPDDPVSLALYPASASTSTSLTSSTHHPGFKNHVHVPSIPSKMTRSFHQKSSESRVRYLQCPAGVSVAQLKRLIRAKFGVGPAHPMALLTCTSEDPLHDSLTLVDVAYITSWQRVCA</sequence>
<protein>
    <recommendedName>
        <fullName evidence="7">RING-type domain-containing protein</fullName>
    </recommendedName>
</protein>
<proteinExistence type="predicted"/>
<name>A0A0P4WT35_SCYOL</name>
<keyword evidence="2" id="KW-0479">Metal-binding</keyword>
<dbReference type="InterPro" id="IPR017907">
    <property type="entry name" value="Znf_RING_CS"/>
</dbReference>
<evidence type="ECO:0000259" key="7">
    <source>
        <dbReference type="PROSITE" id="PS50089"/>
    </source>
</evidence>
<evidence type="ECO:0000256" key="6">
    <source>
        <dbReference type="PROSITE-ProRule" id="PRU00175"/>
    </source>
</evidence>
<evidence type="ECO:0000256" key="5">
    <source>
        <dbReference type="ARBA" id="ARBA00023242"/>
    </source>
</evidence>
<dbReference type="GO" id="GO:0000122">
    <property type="term" value="P:negative regulation of transcription by RNA polymerase II"/>
    <property type="evidence" value="ECO:0007669"/>
    <property type="project" value="TreeGrafter"/>
</dbReference>
<evidence type="ECO:0000313" key="8">
    <source>
        <dbReference type="EMBL" id="JAI67745.1"/>
    </source>
</evidence>
<keyword evidence="5" id="KW-0539">Nucleus</keyword>
<dbReference type="InterPro" id="IPR032443">
    <property type="entry name" value="RAWUL"/>
</dbReference>
<keyword evidence="4" id="KW-0862">Zinc</keyword>
<dbReference type="GO" id="GO:0035102">
    <property type="term" value="C:PRC1 complex"/>
    <property type="evidence" value="ECO:0007669"/>
    <property type="project" value="TreeGrafter"/>
</dbReference>
<reference evidence="8" key="1">
    <citation type="submission" date="2015-09" db="EMBL/GenBank/DDBJ databases">
        <title>Scylla olivacea transcriptome.</title>
        <authorList>
            <person name="Ikhwanuddin M."/>
        </authorList>
    </citation>
    <scope>NUCLEOTIDE SEQUENCE</scope>
</reference>
<dbReference type="Gene3D" id="3.10.20.90">
    <property type="entry name" value="Phosphatidylinositol 3-kinase Catalytic Subunit, Chain A, domain 1"/>
    <property type="match status" value="1"/>
</dbReference>
<dbReference type="PROSITE" id="PS00518">
    <property type="entry name" value="ZF_RING_1"/>
    <property type="match status" value="1"/>
</dbReference>
<dbReference type="PANTHER" id="PTHR10825:SF72">
    <property type="entry name" value="UBIQUITIN-LIKE DOMAIN-CONTAINING PROTEIN"/>
    <property type="match status" value="1"/>
</dbReference>
<evidence type="ECO:0000256" key="2">
    <source>
        <dbReference type="ARBA" id="ARBA00022723"/>
    </source>
</evidence>
<evidence type="ECO:0000256" key="1">
    <source>
        <dbReference type="ARBA" id="ARBA00004123"/>
    </source>
</evidence>
<dbReference type="SUPFAM" id="SSF57850">
    <property type="entry name" value="RING/U-box"/>
    <property type="match status" value="1"/>
</dbReference>
<keyword evidence="3 6" id="KW-0863">Zinc-finger</keyword>
<dbReference type="Pfam" id="PF13923">
    <property type="entry name" value="zf-C3HC4_2"/>
    <property type="match status" value="1"/>
</dbReference>
<dbReference type="AlphaFoldDB" id="A0A0P4WT35"/>
<dbReference type="Pfam" id="PF16207">
    <property type="entry name" value="RAWUL"/>
    <property type="match status" value="1"/>
</dbReference>
<dbReference type="SMART" id="SM00184">
    <property type="entry name" value="RING"/>
    <property type="match status" value="1"/>
</dbReference>
<evidence type="ECO:0000256" key="3">
    <source>
        <dbReference type="ARBA" id="ARBA00022771"/>
    </source>
</evidence>
<dbReference type="FunFam" id="3.30.40.10:FF:000033">
    <property type="entry name" value="Polycomb group RING finger protein 3"/>
    <property type="match status" value="1"/>
</dbReference>
<dbReference type="GO" id="GO:0008270">
    <property type="term" value="F:zinc ion binding"/>
    <property type="evidence" value="ECO:0007669"/>
    <property type="project" value="UniProtKB-KW"/>
</dbReference>
<evidence type="ECO:0000256" key="4">
    <source>
        <dbReference type="ARBA" id="ARBA00022833"/>
    </source>
</evidence>
<organism evidence="8">
    <name type="scientific">Scylla olivacea</name>
    <name type="common">Orange mud crab</name>
    <name type="synonym">Cancer olivacea</name>
    <dbReference type="NCBI Taxonomy" id="85551"/>
    <lineage>
        <taxon>Eukaryota</taxon>
        <taxon>Metazoa</taxon>
        <taxon>Ecdysozoa</taxon>
        <taxon>Arthropoda</taxon>
        <taxon>Crustacea</taxon>
        <taxon>Multicrustacea</taxon>
        <taxon>Malacostraca</taxon>
        <taxon>Eumalacostraca</taxon>
        <taxon>Eucarida</taxon>
        <taxon>Decapoda</taxon>
        <taxon>Pleocyemata</taxon>
        <taxon>Brachyura</taxon>
        <taxon>Eubrachyura</taxon>
        <taxon>Portunoidea</taxon>
        <taxon>Portunidae</taxon>
        <taxon>Portuninae</taxon>
        <taxon>Scylla</taxon>
    </lineage>
</organism>
<dbReference type="InterPro" id="IPR013083">
    <property type="entry name" value="Znf_RING/FYVE/PHD"/>
</dbReference>
<dbReference type="GO" id="GO:1990841">
    <property type="term" value="F:promoter-specific chromatin binding"/>
    <property type="evidence" value="ECO:0007669"/>
    <property type="project" value="TreeGrafter"/>
</dbReference>
<dbReference type="InterPro" id="IPR001841">
    <property type="entry name" value="Znf_RING"/>
</dbReference>
<dbReference type="Gene3D" id="3.30.40.10">
    <property type="entry name" value="Zinc/RING finger domain, C3HC4 (zinc finger)"/>
    <property type="match status" value="1"/>
</dbReference>
<dbReference type="PANTHER" id="PTHR10825">
    <property type="entry name" value="RING FINGER DOMAIN-CONTAINING, POLYCOMB GROUP COMPONENT"/>
    <property type="match status" value="1"/>
</dbReference>
<comment type="subcellular location">
    <subcellularLocation>
        <location evidence="1">Nucleus</location>
    </subcellularLocation>
</comment>
<feature type="domain" description="RING-type" evidence="7">
    <location>
        <begin position="18"/>
        <end position="57"/>
    </location>
</feature>
<dbReference type="PROSITE" id="PS50089">
    <property type="entry name" value="ZF_RING_2"/>
    <property type="match status" value="1"/>
</dbReference>
<accession>A0A0P4WT35</accession>
<dbReference type="EMBL" id="GDRN01024460">
    <property type="protein sequence ID" value="JAI67745.1"/>
    <property type="molecule type" value="Transcribed_RNA"/>
</dbReference>